<organism evidence="1 2">
    <name type="scientific">Nocardioides simplex</name>
    <name type="common">Arthrobacter simplex</name>
    <dbReference type="NCBI Taxonomy" id="2045"/>
    <lineage>
        <taxon>Bacteria</taxon>
        <taxon>Bacillati</taxon>
        <taxon>Actinomycetota</taxon>
        <taxon>Actinomycetes</taxon>
        <taxon>Propionibacteriales</taxon>
        <taxon>Nocardioidaceae</taxon>
        <taxon>Pimelobacter</taxon>
    </lineage>
</organism>
<dbReference type="Gene3D" id="3.40.710.10">
    <property type="entry name" value="DD-peptidase/beta-lactamase superfamily"/>
    <property type="match status" value="1"/>
</dbReference>
<keyword evidence="1" id="KW-0121">Carboxypeptidase</keyword>
<dbReference type="OrthoDB" id="9809635at2"/>
<dbReference type="KEGG" id="psim:KR76_09455"/>
<proteinExistence type="predicted"/>
<sequence length="350" mass="37257">MTSPSTDLPVLTSTFLDTLDAERRRLGIPGAIVAVRTSDGARSSAALGVRDLAAGTPLAVDSVLRVGSVTKTIVGTVVLRLVERGDLGLDDDVRDLVPDLPVPSGVTVRRLLDMTSGLPEYTTEKFLDTLLAAPERVWEPRELLDLAFTGEQHFAPGTSWEYCNAGYILLGMLVEQVTGELVEDLARRLVLDPLGMSDTALPARTPEGRHLPDPTVRGYLRDGDQLVDATDINPSWGWTAGNAISTAADLVLLAEELVRGDLLTAETQAARLTAIPVPDTEWAYGLGIANFGGIWGHNGQLPGFQAFAGHEPATGRTIVVLANVDRASDETNAADTLAALVRRHLAAESA</sequence>
<keyword evidence="1" id="KW-0645">Protease</keyword>
<dbReference type="SUPFAM" id="SSF56601">
    <property type="entry name" value="beta-lactamase/transpeptidase-like"/>
    <property type="match status" value="1"/>
</dbReference>
<accession>A0A0C5WYB3</accession>
<dbReference type="PANTHER" id="PTHR46825">
    <property type="entry name" value="D-ALANYL-D-ALANINE-CARBOXYPEPTIDASE/ENDOPEPTIDASE AMPH"/>
    <property type="match status" value="1"/>
</dbReference>
<evidence type="ECO:0000313" key="1">
    <source>
        <dbReference type="EMBL" id="AJR18293.1"/>
    </source>
</evidence>
<keyword evidence="2" id="KW-1185">Reference proteome</keyword>
<dbReference type="RefSeq" id="WP_052138414.1">
    <property type="nucleotide sequence ID" value="NZ_BJMC01000008.1"/>
</dbReference>
<dbReference type="GeneID" id="96609127"/>
<dbReference type="EC" id="3.4.16.4" evidence="1"/>
<protein>
    <submittedName>
        <fullName evidence="1">D-alanyl-D-alanine carboxypeptidase</fullName>
        <ecNumber evidence="1">3.4.16.4</ecNumber>
    </submittedName>
</protein>
<dbReference type="InterPro" id="IPR001466">
    <property type="entry name" value="Beta-lactam-related"/>
</dbReference>
<dbReference type="Pfam" id="PF00144">
    <property type="entry name" value="Beta-lactamase"/>
    <property type="match status" value="1"/>
</dbReference>
<dbReference type="GO" id="GO:0009002">
    <property type="term" value="F:serine-type D-Ala-D-Ala carboxypeptidase activity"/>
    <property type="evidence" value="ECO:0007669"/>
    <property type="project" value="UniProtKB-EC"/>
</dbReference>
<dbReference type="STRING" id="2045.KR76_09455"/>
<dbReference type="AlphaFoldDB" id="A0A0C5WYB3"/>
<gene>
    <name evidence="1" type="ORF">KR76_09455</name>
</gene>
<reference evidence="1 2" key="1">
    <citation type="journal article" date="2015" name="Genome Announc.">
        <title>Complete Genome Sequence of Steroid-Transforming Nocardioides simplex VKM Ac-2033D.</title>
        <authorList>
            <person name="Shtratnikova V.Y."/>
            <person name="Schelkunov M.I."/>
            <person name="Pekov Y.A."/>
            <person name="Fokina V.V."/>
            <person name="Logacheva M.D."/>
            <person name="Sokolov S.L."/>
            <person name="Bragin E.Y."/>
            <person name="Ashapkin V.V."/>
            <person name="Donova M.V."/>
        </authorList>
    </citation>
    <scope>NUCLEOTIDE SEQUENCE [LARGE SCALE GENOMIC DNA]</scope>
    <source>
        <strain evidence="1 2">VKM Ac-2033D</strain>
    </source>
</reference>
<dbReference type="InterPro" id="IPR050491">
    <property type="entry name" value="AmpC-like"/>
</dbReference>
<dbReference type="InterPro" id="IPR012338">
    <property type="entry name" value="Beta-lactam/transpept-like"/>
</dbReference>
<dbReference type="Proteomes" id="UP000030300">
    <property type="component" value="Chromosome"/>
</dbReference>
<keyword evidence="1" id="KW-0378">Hydrolase</keyword>
<dbReference type="HOGENOM" id="CLU_020027_2_1_11"/>
<dbReference type="EMBL" id="CP009896">
    <property type="protein sequence ID" value="AJR18293.1"/>
    <property type="molecule type" value="Genomic_DNA"/>
</dbReference>
<evidence type="ECO:0000313" key="2">
    <source>
        <dbReference type="Proteomes" id="UP000030300"/>
    </source>
</evidence>
<dbReference type="PANTHER" id="PTHR46825:SF7">
    <property type="entry name" value="D-ALANYL-D-ALANINE CARBOXYPEPTIDASE"/>
    <property type="match status" value="1"/>
</dbReference>
<name>A0A0C5WYB3_NOCSI</name>